<reference evidence="1 2" key="1">
    <citation type="journal article" date="2024" name="G3 (Bethesda)">
        <title>Genome assembly of Hibiscus sabdariffa L. provides insights into metabolisms of medicinal natural products.</title>
        <authorList>
            <person name="Kim T."/>
        </authorList>
    </citation>
    <scope>NUCLEOTIDE SEQUENCE [LARGE SCALE GENOMIC DNA]</scope>
    <source>
        <strain evidence="1">TK-2024</strain>
        <tissue evidence="1">Old leaves</tissue>
    </source>
</reference>
<evidence type="ECO:0000313" key="2">
    <source>
        <dbReference type="Proteomes" id="UP001472677"/>
    </source>
</evidence>
<comment type="caution">
    <text evidence="1">The sequence shown here is derived from an EMBL/GenBank/DDBJ whole genome shotgun (WGS) entry which is preliminary data.</text>
</comment>
<dbReference type="EMBL" id="JBBPBM010000028">
    <property type="protein sequence ID" value="KAK8537518.1"/>
    <property type="molecule type" value="Genomic_DNA"/>
</dbReference>
<dbReference type="Proteomes" id="UP001472677">
    <property type="component" value="Unassembled WGS sequence"/>
</dbReference>
<proteinExistence type="predicted"/>
<evidence type="ECO:0000313" key="1">
    <source>
        <dbReference type="EMBL" id="KAK8537518.1"/>
    </source>
</evidence>
<gene>
    <name evidence="1" type="ORF">V6N12_043678</name>
</gene>
<protein>
    <submittedName>
        <fullName evidence="1">Uncharacterized protein</fullName>
    </submittedName>
</protein>
<organism evidence="1 2">
    <name type="scientific">Hibiscus sabdariffa</name>
    <name type="common">roselle</name>
    <dbReference type="NCBI Taxonomy" id="183260"/>
    <lineage>
        <taxon>Eukaryota</taxon>
        <taxon>Viridiplantae</taxon>
        <taxon>Streptophyta</taxon>
        <taxon>Embryophyta</taxon>
        <taxon>Tracheophyta</taxon>
        <taxon>Spermatophyta</taxon>
        <taxon>Magnoliopsida</taxon>
        <taxon>eudicotyledons</taxon>
        <taxon>Gunneridae</taxon>
        <taxon>Pentapetalae</taxon>
        <taxon>rosids</taxon>
        <taxon>malvids</taxon>
        <taxon>Malvales</taxon>
        <taxon>Malvaceae</taxon>
        <taxon>Malvoideae</taxon>
        <taxon>Hibiscus</taxon>
    </lineage>
</organism>
<accession>A0ABR2DFZ9</accession>
<name>A0ABR2DFZ9_9ROSI</name>
<sequence length="92" mass="10091">MATAASGGASIGLINNPCNSQKRQCHLQITMTSRATLTSLFSTTQPKPFYNCELMSVAAVALPTESHRFIGPNPVENFDHYAFHTLIYELCL</sequence>
<keyword evidence="2" id="KW-1185">Reference proteome</keyword>